<comment type="caution">
    <text evidence="1">The sequence shown here is derived from an EMBL/GenBank/DDBJ whole genome shotgun (WGS) entry which is preliminary data.</text>
</comment>
<evidence type="ECO:0000313" key="2">
    <source>
        <dbReference type="Proteomes" id="UP000886501"/>
    </source>
</evidence>
<accession>A0ACB6ZUZ3</accession>
<reference evidence="1" key="1">
    <citation type="submission" date="2019-10" db="EMBL/GenBank/DDBJ databases">
        <authorList>
            <consortium name="DOE Joint Genome Institute"/>
            <person name="Kuo A."/>
            <person name="Miyauchi S."/>
            <person name="Kiss E."/>
            <person name="Drula E."/>
            <person name="Kohler A."/>
            <person name="Sanchez-Garcia M."/>
            <person name="Andreopoulos B."/>
            <person name="Barry K.W."/>
            <person name="Bonito G."/>
            <person name="Buee M."/>
            <person name="Carver A."/>
            <person name="Chen C."/>
            <person name="Cichocki N."/>
            <person name="Clum A."/>
            <person name="Culley D."/>
            <person name="Crous P.W."/>
            <person name="Fauchery L."/>
            <person name="Girlanda M."/>
            <person name="Hayes R."/>
            <person name="Keri Z."/>
            <person name="Labutti K."/>
            <person name="Lipzen A."/>
            <person name="Lombard V."/>
            <person name="Magnuson J."/>
            <person name="Maillard F."/>
            <person name="Morin E."/>
            <person name="Murat C."/>
            <person name="Nolan M."/>
            <person name="Ohm R."/>
            <person name="Pangilinan J."/>
            <person name="Pereira M."/>
            <person name="Perotto S."/>
            <person name="Peter M."/>
            <person name="Riley R."/>
            <person name="Sitrit Y."/>
            <person name="Stielow B."/>
            <person name="Szollosi G."/>
            <person name="Zifcakova L."/>
            <person name="Stursova M."/>
            <person name="Spatafora J.W."/>
            <person name="Tedersoo L."/>
            <person name="Vaario L.-M."/>
            <person name="Yamada A."/>
            <person name="Yan M."/>
            <person name="Wang P."/>
            <person name="Xu J."/>
            <person name="Bruns T."/>
            <person name="Baldrian P."/>
            <person name="Vilgalys R."/>
            <person name="Henrissat B."/>
            <person name="Grigoriev I.V."/>
            <person name="Hibbett D."/>
            <person name="Nagy L.G."/>
            <person name="Martin F.M."/>
        </authorList>
    </citation>
    <scope>NUCLEOTIDE SEQUENCE</scope>
    <source>
        <strain evidence="1">P2</strain>
    </source>
</reference>
<dbReference type="Proteomes" id="UP000886501">
    <property type="component" value="Unassembled WGS sequence"/>
</dbReference>
<dbReference type="EMBL" id="MU117964">
    <property type="protein sequence ID" value="KAF9653274.1"/>
    <property type="molecule type" value="Genomic_DNA"/>
</dbReference>
<sequence length="494" mass="53526">MSPSSPPPTWTFLREKSLSSKASSLTVSEEVDQLHAAGSPTSPYFNTITAVAVMRNTSYRKQPVLPSATKHPIVHPTTSSGGEHQPLFLPDSGEEQGPSTSSKTPLFLPEEREEERPRRKKRRISTKVLQSRTLDDLWQPRQELPHNQQNSSPSPIPGLSDPKPKLSPLTQKYKKQSLHNKLGRKPASLVKGKNPTPGSSLTFNIQTSHHIPPPEVIEISDSDEPDSSRSIRVNQAPLNFPVSSLPTGQEVIEIMSSDAEDVPQSPQSPLTQILPPQDSFPLLAQLPGVPPPHEVENMMDIDDTIQHSPLLPSSPSFPPPVPQASLVDTIERTLSNVTVSSSPTLPTYSFYASESVGDSEPEKAPLIEDTHNVAAPQATLPPPVGIIISQNIESDDDFHPPPPPSLSSLSHHTPLSGHPIPTVRHLLYGGPNGIFRDANASIVQHIQGALPQNPILHPLTLPPNACLDGETETSNCTGPISSEDSLTNHKQSHL</sequence>
<reference evidence="1" key="2">
    <citation type="journal article" date="2020" name="Nat. Commun.">
        <title>Large-scale genome sequencing of mycorrhizal fungi provides insights into the early evolution of symbiotic traits.</title>
        <authorList>
            <person name="Miyauchi S."/>
            <person name="Kiss E."/>
            <person name="Kuo A."/>
            <person name="Drula E."/>
            <person name="Kohler A."/>
            <person name="Sanchez-Garcia M."/>
            <person name="Morin E."/>
            <person name="Andreopoulos B."/>
            <person name="Barry K.W."/>
            <person name="Bonito G."/>
            <person name="Buee M."/>
            <person name="Carver A."/>
            <person name="Chen C."/>
            <person name="Cichocki N."/>
            <person name="Clum A."/>
            <person name="Culley D."/>
            <person name="Crous P.W."/>
            <person name="Fauchery L."/>
            <person name="Girlanda M."/>
            <person name="Hayes R.D."/>
            <person name="Keri Z."/>
            <person name="LaButti K."/>
            <person name="Lipzen A."/>
            <person name="Lombard V."/>
            <person name="Magnuson J."/>
            <person name="Maillard F."/>
            <person name="Murat C."/>
            <person name="Nolan M."/>
            <person name="Ohm R.A."/>
            <person name="Pangilinan J."/>
            <person name="Pereira M.F."/>
            <person name="Perotto S."/>
            <person name="Peter M."/>
            <person name="Pfister S."/>
            <person name="Riley R."/>
            <person name="Sitrit Y."/>
            <person name="Stielow J.B."/>
            <person name="Szollosi G."/>
            <person name="Zifcakova L."/>
            <person name="Stursova M."/>
            <person name="Spatafora J.W."/>
            <person name="Tedersoo L."/>
            <person name="Vaario L.M."/>
            <person name="Yamada A."/>
            <person name="Yan M."/>
            <person name="Wang P."/>
            <person name="Xu J."/>
            <person name="Bruns T."/>
            <person name="Baldrian P."/>
            <person name="Vilgalys R."/>
            <person name="Dunand C."/>
            <person name="Henrissat B."/>
            <person name="Grigoriev I.V."/>
            <person name="Hibbett D."/>
            <person name="Nagy L.G."/>
            <person name="Martin F.M."/>
        </authorList>
    </citation>
    <scope>NUCLEOTIDE SEQUENCE</scope>
    <source>
        <strain evidence="1">P2</strain>
    </source>
</reference>
<evidence type="ECO:0000313" key="1">
    <source>
        <dbReference type="EMBL" id="KAF9653274.1"/>
    </source>
</evidence>
<name>A0ACB6ZUZ3_THEGA</name>
<protein>
    <submittedName>
        <fullName evidence="1">Uncharacterized protein</fullName>
    </submittedName>
</protein>
<proteinExistence type="predicted"/>
<gene>
    <name evidence="1" type="ORF">BDM02DRAFT_1885649</name>
</gene>
<keyword evidence="2" id="KW-1185">Reference proteome</keyword>
<organism evidence="1 2">
    <name type="scientific">Thelephora ganbajun</name>
    <name type="common">Ganba fungus</name>
    <dbReference type="NCBI Taxonomy" id="370292"/>
    <lineage>
        <taxon>Eukaryota</taxon>
        <taxon>Fungi</taxon>
        <taxon>Dikarya</taxon>
        <taxon>Basidiomycota</taxon>
        <taxon>Agaricomycotina</taxon>
        <taxon>Agaricomycetes</taxon>
        <taxon>Thelephorales</taxon>
        <taxon>Thelephoraceae</taxon>
        <taxon>Thelephora</taxon>
    </lineage>
</organism>